<feature type="domain" description="HAMP" evidence="6">
    <location>
        <begin position="331"/>
        <end position="380"/>
    </location>
</feature>
<comment type="subcellular location">
    <subcellularLocation>
        <location evidence="1">Membrane</location>
    </subcellularLocation>
</comment>
<dbReference type="Pfam" id="PF02518">
    <property type="entry name" value="HATPase_c"/>
    <property type="match status" value="1"/>
</dbReference>
<dbReference type="Gene3D" id="3.30.565.10">
    <property type="entry name" value="Histidine kinase-like ATPase, C-terminal domain"/>
    <property type="match status" value="1"/>
</dbReference>
<evidence type="ECO:0000313" key="8">
    <source>
        <dbReference type="Proteomes" id="UP000274920"/>
    </source>
</evidence>
<dbReference type="Pfam" id="PF06580">
    <property type="entry name" value="His_kinase"/>
    <property type="match status" value="1"/>
</dbReference>
<evidence type="ECO:0000256" key="2">
    <source>
        <dbReference type="ARBA" id="ARBA00022553"/>
    </source>
</evidence>
<dbReference type="InterPro" id="IPR003660">
    <property type="entry name" value="HAMP_dom"/>
</dbReference>
<dbReference type="GO" id="GO:0000155">
    <property type="term" value="F:phosphorelay sensor kinase activity"/>
    <property type="evidence" value="ECO:0007669"/>
    <property type="project" value="InterPro"/>
</dbReference>
<keyword evidence="2" id="KW-0597">Phosphoprotein</keyword>
<dbReference type="InterPro" id="IPR003594">
    <property type="entry name" value="HATPase_dom"/>
</dbReference>
<evidence type="ECO:0000256" key="5">
    <source>
        <dbReference type="SAM" id="Phobius"/>
    </source>
</evidence>
<evidence type="ECO:0000256" key="4">
    <source>
        <dbReference type="ARBA" id="ARBA00022777"/>
    </source>
</evidence>
<keyword evidence="5" id="KW-0812">Transmembrane</keyword>
<keyword evidence="8" id="KW-1185">Reference proteome</keyword>
<feature type="transmembrane region" description="Helical" evidence="5">
    <location>
        <begin position="15"/>
        <end position="34"/>
    </location>
</feature>
<dbReference type="PANTHER" id="PTHR34220:SF7">
    <property type="entry name" value="SENSOR HISTIDINE KINASE YPDA"/>
    <property type="match status" value="1"/>
</dbReference>
<dbReference type="Gene3D" id="6.10.340.10">
    <property type="match status" value="1"/>
</dbReference>
<accession>A0A426DN35</accession>
<comment type="caution">
    <text evidence="7">The sequence shown here is derived from an EMBL/GenBank/DDBJ whole genome shotgun (WGS) entry which is preliminary data.</text>
</comment>
<keyword evidence="4" id="KW-0418">Kinase</keyword>
<evidence type="ECO:0000259" key="6">
    <source>
        <dbReference type="PROSITE" id="PS50885"/>
    </source>
</evidence>
<protein>
    <submittedName>
        <fullName evidence="7">HAMP domain-containing protein</fullName>
    </submittedName>
</protein>
<dbReference type="AlphaFoldDB" id="A0A426DN35"/>
<evidence type="ECO:0000313" key="7">
    <source>
        <dbReference type="EMBL" id="RRK34207.1"/>
    </source>
</evidence>
<feature type="transmembrane region" description="Helical" evidence="5">
    <location>
        <begin position="304"/>
        <end position="325"/>
    </location>
</feature>
<gene>
    <name evidence="7" type="ORF">EBB54_24885</name>
</gene>
<organism evidence="7 8">
    <name type="scientific">Schaedlerella arabinosiphila</name>
    <dbReference type="NCBI Taxonomy" id="2044587"/>
    <lineage>
        <taxon>Bacteria</taxon>
        <taxon>Bacillati</taxon>
        <taxon>Bacillota</taxon>
        <taxon>Clostridia</taxon>
        <taxon>Lachnospirales</taxon>
        <taxon>Lachnospiraceae</taxon>
        <taxon>Schaedlerella</taxon>
    </lineage>
</organism>
<dbReference type="InterPro" id="IPR010559">
    <property type="entry name" value="Sig_transdc_His_kin_internal"/>
</dbReference>
<dbReference type="SUPFAM" id="SSF55874">
    <property type="entry name" value="ATPase domain of HSP90 chaperone/DNA topoisomerase II/histidine kinase"/>
    <property type="match status" value="1"/>
</dbReference>
<dbReference type="PROSITE" id="PS50885">
    <property type="entry name" value="HAMP"/>
    <property type="match status" value="1"/>
</dbReference>
<keyword evidence="5" id="KW-0472">Membrane</keyword>
<dbReference type="PANTHER" id="PTHR34220">
    <property type="entry name" value="SENSOR HISTIDINE KINASE YPDA"/>
    <property type="match status" value="1"/>
</dbReference>
<keyword evidence="3" id="KW-0808">Transferase</keyword>
<evidence type="ECO:0000256" key="1">
    <source>
        <dbReference type="ARBA" id="ARBA00004370"/>
    </source>
</evidence>
<dbReference type="GO" id="GO:0016020">
    <property type="term" value="C:membrane"/>
    <property type="evidence" value="ECO:0007669"/>
    <property type="project" value="UniProtKB-SubCell"/>
</dbReference>
<dbReference type="Proteomes" id="UP000274920">
    <property type="component" value="Unassembled WGS sequence"/>
</dbReference>
<dbReference type="RefSeq" id="WP_125129363.1">
    <property type="nucleotide sequence ID" value="NZ_RHJS01000002.1"/>
</dbReference>
<sequence length="605" mass="70133">MPAFFKKLSFRKKILSSYILFISISCLLIAVYFVRNMETAREESYSYMYQYGEQVSMSTDVIVSNMDRIRFLHFIDDDIRQMFRKSMEDKTTEKVLEEDKYIKQALNHMTNMNQYVLRATVINEYGEIFSNVETNDKAYLKRMAQIDKKQDWSDKNKVYYTGVYEEEIYLIPCQLVTSISKIYDIDQEEPVGTVYIDLNFSSIRLMLEQLSASGDTGTNLLIFDEERELLYDSGGQEEEFLSQLSRNEQAELENFLKEDSDKSELMIHGEKCLAAGTRNQTTNWKILAWMPLSQIYASGWKSMVGIFSAMLLLLAAAVLIGIYLADQISCPVTVLAKAMGKVEQGKVDLLEEEKYSWQDEMGLLLRSYNEMGERINDSIEKIYIYQINQKQTELKMLQFQINPHFLYNTLNTISSIAALSDMEEIVKIADNLSNMFQYNIKGEDIVPVEKEIRHVKNYLEIQAIRFPGKYRFIYRIAPETEGRRMLKFLLQPLAENSMHHAFGRMKEINEICLTAKIQGDDMIFLLRDNGIGMDREQVLKLNRELADTDTGTLVNHVDRGIGLRNVNARIKNLYGKGYGVQICSEEGCYTEIQIRIRRIKEEGGL</sequence>
<dbReference type="Gene3D" id="3.30.450.20">
    <property type="entry name" value="PAS domain"/>
    <property type="match status" value="1"/>
</dbReference>
<name>A0A426DN35_9FIRM</name>
<keyword evidence="5" id="KW-1133">Transmembrane helix</keyword>
<dbReference type="InterPro" id="IPR050640">
    <property type="entry name" value="Bact_2-comp_sensor_kinase"/>
</dbReference>
<reference evidence="7" key="1">
    <citation type="submission" date="2018-10" db="EMBL/GenBank/DDBJ databases">
        <title>Schaedlerella arabinophila gen. nov. sp. nov., isolated from the mouse intestinal tract and comparative analysis with the genome of the closely related altered Schaedler flora strain ASF502.</title>
        <authorList>
            <person name="Miyake S."/>
            <person name="Soh M."/>
            <person name="Seedorf H."/>
        </authorList>
    </citation>
    <scope>NUCLEOTIDE SEQUENCE [LARGE SCALE GENOMIC DNA]</scope>
    <source>
        <strain evidence="7">DSM 106076</strain>
    </source>
</reference>
<proteinExistence type="predicted"/>
<dbReference type="PROSITE" id="PS51257">
    <property type="entry name" value="PROKAR_LIPOPROTEIN"/>
    <property type="match status" value="1"/>
</dbReference>
<dbReference type="EMBL" id="RHJS01000002">
    <property type="protein sequence ID" value="RRK34207.1"/>
    <property type="molecule type" value="Genomic_DNA"/>
</dbReference>
<evidence type="ECO:0000256" key="3">
    <source>
        <dbReference type="ARBA" id="ARBA00022679"/>
    </source>
</evidence>
<dbReference type="InterPro" id="IPR036890">
    <property type="entry name" value="HATPase_C_sf"/>
</dbReference>